<accession>A0A3L9YDJ2</accession>
<evidence type="ECO:0000313" key="1">
    <source>
        <dbReference type="EMBL" id="RMA58534.1"/>
    </source>
</evidence>
<dbReference type="Gene3D" id="3.40.630.40">
    <property type="entry name" value="Zn-dependent exopeptidases"/>
    <property type="match status" value="1"/>
</dbReference>
<dbReference type="EMBL" id="REFC01000013">
    <property type="protein sequence ID" value="RMA58534.1"/>
    <property type="molecule type" value="Genomic_DNA"/>
</dbReference>
<comment type="caution">
    <text evidence="1">The sequence shown here is derived from an EMBL/GenBank/DDBJ whole genome shotgun (WGS) entry which is preliminary data.</text>
</comment>
<keyword evidence="1" id="KW-0378">Hydrolase</keyword>
<proteinExistence type="predicted"/>
<name>A0A3L9YDJ2_9FLAO</name>
<dbReference type="RefSeq" id="WP_121907485.1">
    <property type="nucleotide sequence ID" value="NZ_REFC01000013.1"/>
</dbReference>
<evidence type="ECO:0000313" key="2">
    <source>
        <dbReference type="Proteomes" id="UP000271339"/>
    </source>
</evidence>
<dbReference type="OrthoDB" id="9815326at2"/>
<protein>
    <submittedName>
        <fullName evidence="1">Putative N-formylglutamate amidohydrolase</fullName>
    </submittedName>
</protein>
<dbReference type="Pfam" id="PF05013">
    <property type="entry name" value="FGase"/>
    <property type="match status" value="1"/>
</dbReference>
<organism evidence="1 2">
    <name type="scientific">Ulvibacter antarcticus</name>
    <dbReference type="NCBI Taxonomy" id="442714"/>
    <lineage>
        <taxon>Bacteria</taxon>
        <taxon>Pseudomonadati</taxon>
        <taxon>Bacteroidota</taxon>
        <taxon>Flavobacteriia</taxon>
        <taxon>Flavobacteriales</taxon>
        <taxon>Flavobacteriaceae</taxon>
        <taxon>Ulvibacter</taxon>
    </lineage>
</organism>
<gene>
    <name evidence="1" type="ORF">BXY75_1907</name>
</gene>
<dbReference type="SUPFAM" id="SSF53187">
    <property type="entry name" value="Zn-dependent exopeptidases"/>
    <property type="match status" value="1"/>
</dbReference>
<dbReference type="InterPro" id="IPR007709">
    <property type="entry name" value="N-FG_amidohydro"/>
</dbReference>
<dbReference type="Proteomes" id="UP000271339">
    <property type="component" value="Unassembled WGS sequence"/>
</dbReference>
<dbReference type="GO" id="GO:0016787">
    <property type="term" value="F:hydrolase activity"/>
    <property type="evidence" value="ECO:0007669"/>
    <property type="project" value="UniProtKB-KW"/>
</dbReference>
<dbReference type="AlphaFoldDB" id="A0A3L9YDJ2"/>
<keyword evidence="2" id="KW-1185">Reference proteome</keyword>
<sequence>MQLILSCEHGGNEIPEQYNSLFKGKQSLLNSHRGYDPGTLDLFKYLQKLAVFSKSNTISRLLIECNRSLHHPNLFSEISKSCTSETKKQLIKSYYLPYRTAIEKEIELLLKNGDQVLHISLHSFTPRLEKEVRINDIGLLYDPKIKAEKDFSSKLKSGLLSENDQLKIRYNYPYRGNADGFTTFLRKKFKQNYIGIELEINQSLLEDLKFSENLKKQLKNTIKQLIS</sequence>
<reference evidence="1 2" key="1">
    <citation type="submission" date="2018-10" db="EMBL/GenBank/DDBJ databases">
        <title>Genomic Encyclopedia of Archaeal and Bacterial Type Strains, Phase II (KMG-II): from individual species to whole genera.</title>
        <authorList>
            <person name="Goeker M."/>
        </authorList>
    </citation>
    <scope>NUCLEOTIDE SEQUENCE [LARGE SCALE GENOMIC DNA]</scope>
    <source>
        <strain evidence="1 2">DSM 23424</strain>
    </source>
</reference>